<dbReference type="PANTHER" id="PTHR33841:SF1">
    <property type="entry name" value="DNA METHYLTRANSFERASE A"/>
    <property type="match status" value="1"/>
</dbReference>
<evidence type="ECO:0000256" key="5">
    <source>
        <dbReference type="ARBA" id="ARBA00047942"/>
    </source>
</evidence>
<dbReference type="InterPro" id="IPR050953">
    <property type="entry name" value="N4_N6_ade-DNA_methylase"/>
</dbReference>
<dbReference type="GO" id="GO:0003676">
    <property type="term" value="F:nucleic acid binding"/>
    <property type="evidence" value="ECO:0007669"/>
    <property type="project" value="InterPro"/>
</dbReference>
<comment type="catalytic activity">
    <reaction evidence="5">
        <text>a 2'-deoxyadenosine in DNA + S-adenosyl-L-methionine = an N(6)-methyl-2'-deoxyadenosine in DNA + S-adenosyl-L-homocysteine + H(+)</text>
        <dbReference type="Rhea" id="RHEA:15197"/>
        <dbReference type="Rhea" id="RHEA-COMP:12418"/>
        <dbReference type="Rhea" id="RHEA-COMP:12419"/>
        <dbReference type="ChEBI" id="CHEBI:15378"/>
        <dbReference type="ChEBI" id="CHEBI:57856"/>
        <dbReference type="ChEBI" id="CHEBI:59789"/>
        <dbReference type="ChEBI" id="CHEBI:90615"/>
        <dbReference type="ChEBI" id="CHEBI:90616"/>
        <dbReference type="EC" id="2.1.1.72"/>
    </reaction>
</comment>
<dbReference type="EC" id="2.1.1.72" evidence="1"/>
<dbReference type="EMBL" id="AYZM01000174">
    <property type="protein sequence ID" value="KRN17569.1"/>
    <property type="molecule type" value="Genomic_DNA"/>
</dbReference>
<reference evidence="7 8" key="1">
    <citation type="journal article" date="2015" name="Genome Announc.">
        <title>Expanding the biotechnology potential of lactobacilli through comparative genomics of 213 strains and associated genera.</title>
        <authorList>
            <person name="Sun Z."/>
            <person name="Harris H.M."/>
            <person name="McCann A."/>
            <person name="Guo C."/>
            <person name="Argimon S."/>
            <person name="Zhang W."/>
            <person name="Yang X."/>
            <person name="Jeffery I.B."/>
            <person name="Cooney J.C."/>
            <person name="Kagawa T.F."/>
            <person name="Liu W."/>
            <person name="Song Y."/>
            <person name="Salvetti E."/>
            <person name="Wrobel A."/>
            <person name="Rasinkangas P."/>
            <person name="Parkhill J."/>
            <person name="Rea M.C."/>
            <person name="O'Sullivan O."/>
            <person name="Ritari J."/>
            <person name="Douillard F.P."/>
            <person name="Paul Ross R."/>
            <person name="Yang R."/>
            <person name="Briner A.E."/>
            <person name="Felis G.E."/>
            <person name="de Vos W.M."/>
            <person name="Barrangou R."/>
            <person name="Klaenhammer T.R."/>
            <person name="Caufield P.W."/>
            <person name="Cui Y."/>
            <person name="Zhang H."/>
            <person name="O'Toole P.W."/>
        </authorList>
    </citation>
    <scope>NUCLEOTIDE SEQUENCE [LARGE SCALE GENOMIC DNA]</scope>
    <source>
        <strain evidence="7 8">DSM 23365</strain>
    </source>
</reference>
<dbReference type="PROSITE" id="PS00092">
    <property type="entry name" value="N6_MTASE"/>
    <property type="match status" value="1"/>
</dbReference>
<dbReference type="PATRIC" id="fig|1423804.4.peg.2845"/>
<dbReference type="InterPro" id="IPR011639">
    <property type="entry name" value="MethylTrfase_TaqI-like_dom"/>
</dbReference>
<evidence type="ECO:0000256" key="3">
    <source>
        <dbReference type="ARBA" id="ARBA00022679"/>
    </source>
</evidence>
<gene>
    <name evidence="7" type="ORF">FD14_GL002632</name>
</gene>
<dbReference type="Pfam" id="PF07669">
    <property type="entry name" value="Eco57I"/>
    <property type="match status" value="1"/>
</dbReference>
<protein>
    <recommendedName>
        <fullName evidence="1">site-specific DNA-methyltransferase (adenine-specific)</fullName>
        <ecNumber evidence="1">2.1.1.72</ecNumber>
    </recommendedName>
</protein>
<dbReference type="GO" id="GO:0006304">
    <property type="term" value="P:DNA modification"/>
    <property type="evidence" value="ECO:0007669"/>
    <property type="project" value="InterPro"/>
</dbReference>
<proteinExistence type="predicted"/>
<organism evidence="7 8">
    <name type="scientific">Secundilactobacillus similis DSM 23365 = JCM 2765</name>
    <dbReference type="NCBI Taxonomy" id="1423804"/>
    <lineage>
        <taxon>Bacteria</taxon>
        <taxon>Bacillati</taxon>
        <taxon>Bacillota</taxon>
        <taxon>Bacilli</taxon>
        <taxon>Lactobacillales</taxon>
        <taxon>Lactobacillaceae</taxon>
        <taxon>Secundilactobacillus</taxon>
    </lineage>
</organism>
<feature type="domain" description="Type II methyltransferase M.TaqI-like" evidence="6">
    <location>
        <begin position="128"/>
        <end position="312"/>
    </location>
</feature>
<keyword evidence="4" id="KW-0949">S-adenosyl-L-methionine</keyword>
<evidence type="ECO:0000313" key="8">
    <source>
        <dbReference type="Proteomes" id="UP000051442"/>
    </source>
</evidence>
<name>A0A0R2ENM3_9LACO</name>
<evidence type="ECO:0000256" key="1">
    <source>
        <dbReference type="ARBA" id="ARBA00011900"/>
    </source>
</evidence>
<dbReference type="Proteomes" id="UP000051442">
    <property type="component" value="Unassembled WGS sequence"/>
</dbReference>
<keyword evidence="8" id="KW-1185">Reference proteome</keyword>
<dbReference type="PANTHER" id="PTHR33841">
    <property type="entry name" value="DNA METHYLTRANSFERASE YEEA-RELATED"/>
    <property type="match status" value="1"/>
</dbReference>
<comment type="caution">
    <text evidence="7">The sequence shown here is derived from an EMBL/GenBank/DDBJ whole genome shotgun (WGS) entry which is preliminary data.</text>
</comment>
<dbReference type="GO" id="GO:0032259">
    <property type="term" value="P:methylation"/>
    <property type="evidence" value="ECO:0007669"/>
    <property type="project" value="UniProtKB-KW"/>
</dbReference>
<evidence type="ECO:0000256" key="4">
    <source>
        <dbReference type="ARBA" id="ARBA00022691"/>
    </source>
</evidence>
<dbReference type="InterPro" id="IPR029063">
    <property type="entry name" value="SAM-dependent_MTases_sf"/>
</dbReference>
<evidence type="ECO:0000313" key="7">
    <source>
        <dbReference type="EMBL" id="KRN17569.1"/>
    </source>
</evidence>
<keyword evidence="2" id="KW-0489">Methyltransferase</keyword>
<evidence type="ECO:0000256" key="2">
    <source>
        <dbReference type="ARBA" id="ARBA00022603"/>
    </source>
</evidence>
<sequence length="534" mass="61919">MPFSYILPPPLTYGETPYRFNVINPLLIAQIYELFLGEELVIDDSGEIKLEKKRNNPLGSVSTPYQVAKSIVEDEIERFDSVDDIKILDPNAGSGTFLISAFDILVQKKEEVLSRKLTFNEMKEIITKQLFAVDIDFGAIQVLRMGISLKLMLGNYVKPVIFKKALSEYKENFILGNTIINREKLSDSDWEHEEIIDSLPLSYQEAFPAIMEDGGFDLIISNPPYVEPKLYTKKWPYSYGLLKDMYGFPKEKIDSSLFFLKRYFELLKNGGKLGIIIQRRFFATKYGQSIRKWLSKEGYLEEILSIQDNSLFKGRTTYVAVLYGQKKYNKQVTFKNNLSKITTDLDKRKLTKEFQQKIVVDAPIISNGIWSVKAMYAEEVICSLFKNTDRKFYKINDKDAELKIIVGPQVLDKKFYYLTGDIDANGMFKGSNNENEDVVIEKELVRPIQGNSKLYSFSKKFSPEYILFPYDNEIVPLNLDYIENNYPKGFQYLSKVKKESKTRRNPGEKWYTYTRKQNLQYLTTPKVASRILCK</sequence>
<dbReference type="GO" id="GO:0009007">
    <property type="term" value="F:site-specific DNA-methyltransferase (adenine-specific) activity"/>
    <property type="evidence" value="ECO:0007669"/>
    <property type="project" value="UniProtKB-EC"/>
</dbReference>
<evidence type="ECO:0000259" key="6">
    <source>
        <dbReference type="Pfam" id="PF07669"/>
    </source>
</evidence>
<dbReference type="PRINTS" id="PR00507">
    <property type="entry name" value="N12N6MTFRASE"/>
</dbReference>
<dbReference type="SUPFAM" id="SSF53335">
    <property type="entry name" value="S-adenosyl-L-methionine-dependent methyltransferases"/>
    <property type="match status" value="1"/>
</dbReference>
<dbReference type="InterPro" id="IPR002052">
    <property type="entry name" value="DNA_methylase_N6_adenine_CS"/>
</dbReference>
<accession>A0A0R2ENM3</accession>
<keyword evidence="3" id="KW-0808">Transferase</keyword>
<dbReference type="STRING" id="1423804.FD14_GL002632"/>
<dbReference type="Gene3D" id="3.40.50.150">
    <property type="entry name" value="Vaccinia Virus protein VP39"/>
    <property type="match status" value="1"/>
</dbReference>
<dbReference type="AlphaFoldDB" id="A0A0R2ENM3"/>